<sequence length="179" mass="20519">MFKDENIEGAIALIPRYDDFGSIYTLIVKRTGIVKSKLTPKQLLDKQLRKIGSSLRGAKDAAYYLIGSTSMHPILLQLYPTIHVWLPTESMRNDTCAYLLLHHIINYAADSAKDTIVYGIEGFEFIVPTTCSKFANRFQEAQSMQSKVYCQQHFSYEALVQKERTTIHCAEMHETYLEK</sequence>
<dbReference type="Proteomes" id="UP001316087">
    <property type="component" value="Unassembled WGS sequence"/>
</dbReference>
<dbReference type="EMBL" id="JAKZFC010000001">
    <property type="protein sequence ID" value="MCH7320661.1"/>
    <property type="molecule type" value="Genomic_DNA"/>
</dbReference>
<evidence type="ECO:0000313" key="1">
    <source>
        <dbReference type="EMBL" id="MCH7320661.1"/>
    </source>
</evidence>
<accession>A0ABS9U8J2</accession>
<reference evidence="1 2" key="1">
    <citation type="submission" date="2022-03" db="EMBL/GenBank/DDBJ databases">
        <authorList>
            <person name="Jo J.-H."/>
            <person name="Im W.-T."/>
        </authorList>
    </citation>
    <scope>NUCLEOTIDE SEQUENCE [LARGE SCALE GENOMIC DNA]</scope>
    <source>
        <strain evidence="1 2">MA9</strain>
    </source>
</reference>
<organism evidence="1 2">
    <name type="scientific">Solibacillus palustris</name>
    <dbReference type="NCBI Taxonomy" id="2908203"/>
    <lineage>
        <taxon>Bacteria</taxon>
        <taxon>Bacillati</taxon>
        <taxon>Bacillota</taxon>
        <taxon>Bacilli</taxon>
        <taxon>Bacillales</taxon>
        <taxon>Caryophanaceae</taxon>
        <taxon>Solibacillus</taxon>
    </lineage>
</organism>
<dbReference type="Pfam" id="PF06338">
    <property type="entry name" value="ComK"/>
    <property type="match status" value="1"/>
</dbReference>
<proteinExistence type="predicted"/>
<keyword evidence="2" id="KW-1185">Reference proteome</keyword>
<name>A0ABS9U8J2_9BACL</name>
<dbReference type="RefSeq" id="WP_241367682.1">
    <property type="nucleotide sequence ID" value="NZ_JAKZFC010000001.1"/>
</dbReference>
<comment type="caution">
    <text evidence="1">The sequence shown here is derived from an EMBL/GenBank/DDBJ whole genome shotgun (WGS) entry which is preliminary data.</text>
</comment>
<protein>
    <submittedName>
        <fullName evidence="1">Competence protein ComK</fullName>
    </submittedName>
</protein>
<dbReference type="InterPro" id="IPR010461">
    <property type="entry name" value="ComK"/>
</dbReference>
<gene>
    <name evidence="1" type="ORF">LZ480_02070</name>
</gene>
<evidence type="ECO:0000313" key="2">
    <source>
        <dbReference type="Proteomes" id="UP001316087"/>
    </source>
</evidence>